<protein>
    <recommendedName>
        <fullName evidence="9">Heme o synthase</fullName>
    </recommendedName>
</protein>
<comment type="caution">
    <text evidence="8">The sequence shown here is derived from an EMBL/GenBank/DDBJ whole genome shotgun (WGS) entry which is preliminary data.</text>
</comment>
<feature type="non-terminal residue" evidence="8">
    <location>
        <position position="1"/>
    </location>
</feature>
<name>X1IAQ7_9ZZZZ</name>
<dbReference type="InterPro" id="IPR044878">
    <property type="entry name" value="UbiA_sf"/>
</dbReference>
<evidence type="ECO:0000256" key="4">
    <source>
        <dbReference type="ARBA" id="ARBA00022989"/>
    </source>
</evidence>
<dbReference type="InterPro" id="IPR030470">
    <property type="entry name" value="UbiA_prenylTrfase_CS"/>
</dbReference>
<evidence type="ECO:0008006" key="9">
    <source>
        <dbReference type="Google" id="ProtNLM"/>
    </source>
</evidence>
<dbReference type="Pfam" id="PF01040">
    <property type="entry name" value="UbiA"/>
    <property type="match status" value="1"/>
</dbReference>
<dbReference type="PROSITE" id="PS00943">
    <property type="entry name" value="UBIA"/>
    <property type="match status" value="1"/>
</dbReference>
<sequence>SDAISADILQENIMIRMVRFYIRLIKTPQAALLLFTAMAGYRSAGGNPGLLEIMIAMLGLLFAISGTTALNMVLDRDIDVVMERTRNRPIPTGVISPKDAFIFGSVLILVGMSGNYWVSLLYANVVLAGVFFNLAVYTLWLKRRSPWSIVFGGMAGGMPILAGRTLALGYIDWIGILLALTILLWIPSHILTLSMNHSRDYKLAGVPTFPNVFGFENARYFMAVSNLAAAGIMLAVFLWLGVSVAGIVVLG</sequence>
<evidence type="ECO:0000256" key="2">
    <source>
        <dbReference type="ARBA" id="ARBA00022679"/>
    </source>
</evidence>
<dbReference type="GO" id="GO:0016020">
    <property type="term" value="C:membrane"/>
    <property type="evidence" value="ECO:0007669"/>
    <property type="project" value="UniProtKB-SubCell"/>
</dbReference>
<feature type="transmembrane region" description="Helical" evidence="7">
    <location>
        <begin position="53"/>
        <end position="74"/>
    </location>
</feature>
<feature type="transmembrane region" description="Helical" evidence="7">
    <location>
        <begin position="95"/>
        <end position="114"/>
    </location>
</feature>
<dbReference type="GO" id="GO:0006783">
    <property type="term" value="P:heme biosynthetic process"/>
    <property type="evidence" value="ECO:0007669"/>
    <property type="project" value="UniProtKB-KW"/>
</dbReference>
<feature type="transmembrane region" description="Helical" evidence="7">
    <location>
        <begin position="20"/>
        <end position="41"/>
    </location>
</feature>
<organism evidence="8">
    <name type="scientific">marine sediment metagenome</name>
    <dbReference type="NCBI Taxonomy" id="412755"/>
    <lineage>
        <taxon>unclassified sequences</taxon>
        <taxon>metagenomes</taxon>
        <taxon>ecological metagenomes</taxon>
    </lineage>
</organism>
<feature type="transmembrane region" description="Helical" evidence="7">
    <location>
        <begin position="227"/>
        <end position="250"/>
    </location>
</feature>
<dbReference type="PANTHER" id="PTHR43448:SF2">
    <property type="entry name" value="PROTOHEME IX FARNESYLTRANSFERASE, MITOCHONDRIAL"/>
    <property type="match status" value="1"/>
</dbReference>
<evidence type="ECO:0000313" key="8">
    <source>
        <dbReference type="EMBL" id="GAH79466.1"/>
    </source>
</evidence>
<keyword evidence="6 7" id="KW-0472">Membrane</keyword>
<proteinExistence type="predicted"/>
<dbReference type="GO" id="GO:0008495">
    <property type="term" value="F:protoheme IX farnesyltransferase activity"/>
    <property type="evidence" value="ECO:0007669"/>
    <property type="project" value="InterPro"/>
</dbReference>
<gene>
    <name evidence="8" type="ORF">S03H2_57200</name>
</gene>
<evidence type="ECO:0000256" key="5">
    <source>
        <dbReference type="ARBA" id="ARBA00023133"/>
    </source>
</evidence>
<dbReference type="InterPro" id="IPR006369">
    <property type="entry name" value="Protohaem_IX_farnesylTrfase"/>
</dbReference>
<evidence type="ECO:0000256" key="1">
    <source>
        <dbReference type="ARBA" id="ARBA00004141"/>
    </source>
</evidence>
<keyword evidence="5" id="KW-0350">Heme biosynthesis</keyword>
<accession>X1IAQ7</accession>
<dbReference type="InterPro" id="IPR000537">
    <property type="entry name" value="UbiA_prenyltransferase"/>
</dbReference>
<evidence type="ECO:0000256" key="3">
    <source>
        <dbReference type="ARBA" id="ARBA00022692"/>
    </source>
</evidence>
<dbReference type="Gene3D" id="1.10.357.140">
    <property type="entry name" value="UbiA prenyltransferase"/>
    <property type="match status" value="1"/>
</dbReference>
<dbReference type="CDD" id="cd13957">
    <property type="entry name" value="PT_UbiA_Cox10"/>
    <property type="match status" value="1"/>
</dbReference>
<keyword evidence="3 7" id="KW-0812">Transmembrane</keyword>
<feature type="transmembrane region" description="Helical" evidence="7">
    <location>
        <begin position="173"/>
        <end position="193"/>
    </location>
</feature>
<feature type="transmembrane region" description="Helical" evidence="7">
    <location>
        <begin position="120"/>
        <end position="140"/>
    </location>
</feature>
<evidence type="ECO:0000256" key="7">
    <source>
        <dbReference type="SAM" id="Phobius"/>
    </source>
</evidence>
<dbReference type="PANTHER" id="PTHR43448">
    <property type="entry name" value="PROTOHEME IX FARNESYLTRANSFERASE, MITOCHONDRIAL"/>
    <property type="match status" value="1"/>
</dbReference>
<evidence type="ECO:0000256" key="6">
    <source>
        <dbReference type="ARBA" id="ARBA00023136"/>
    </source>
</evidence>
<feature type="non-terminal residue" evidence="8">
    <location>
        <position position="251"/>
    </location>
</feature>
<dbReference type="AlphaFoldDB" id="X1IAQ7"/>
<keyword evidence="2" id="KW-0808">Transferase</keyword>
<feature type="transmembrane region" description="Helical" evidence="7">
    <location>
        <begin position="147"/>
        <end position="167"/>
    </location>
</feature>
<comment type="subcellular location">
    <subcellularLocation>
        <location evidence="1">Membrane</location>
        <topology evidence="1">Multi-pass membrane protein</topology>
    </subcellularLocation>
</comment>
<reference evidence="8" key="1">
    <citation type="journal article" date="2014" name="Front. Microbiol.">
        <title>High frequency of phylogenetically diverse reductive dehalogenase-homologous genes in deep subseafloor sedimentary metagenomes.</title>
        <authorList>
            <person name="Kawai M."/>
            <person name="Futagami T."/>
            <person name="Toyoda A."/>
            <person name="Takaki Y."/>
            <person name="Nishi S."/>
            <person name="Hori S."/>
            <person name="Arai W."/>
            <person name="Tsubouchi T."/>
            <person name="Morono Y."/>
            <person name="Uchiyama I."/>
            <person name="Ito T."/>
            <person name="Fujiyama A."/>
            <person name="Inagaki F."/>
            <person name="Takami H."/>
        </authorList>
    </citation>
    <scope>NUCLEOTIDE SEQUENCE</scope>
    <source>
        <strain evidence="8">Expedition CK06-06</strain>
    </source>
</reference>
<keyword evidence="4 7" id="KW-1133">Transmembrane helix</keyword>
<dbReference type="EMBL" id="BARU01036653">
    <property type="protein sequence ID" value="GAH79466.1"/>
    <property type="molecule type" value="Genomic_DNA"/>
</dbReference>